<dbReference type="Pfam" id="PF06439">
    <property type="entry name" value="3keto-disac_hyd"/>
    <property type="match status" value="1"/>
</dbReference>
<protein>
    <submittedName>
        <fullName evidence="2">DUF1080 domain-containing protein</fullName>
    </submittedName>
</protein>
<dbReference type="OrthoDB" id="9806233at2"/>
<dbReference type="InterPro" id="IPR010496">
    <property type="entry name" value="AL/BT2_dom"/>
</dbReference>
<dbReference type="Proteomes" id="UP000266691">
    <property type="component" value="Unassembled WGS sequence"/>
</dbReference>
<dbReference type="AlphaFoldDB" id="A0A3A1NL44"/>
<dbReference type="EMBL" id="QXFI01000009">
    <property type="protein sequence ID" value="RIV46899.1"/>
    <property type="molecule type" value="Genomic_DNA"/>
</dbReference>
<sequence length="257" mass="29910">MHTKITILSFVLFAMVSCKNESKKEETQTWRTKKEALENETHNQLLDVEKEQGWELLFDGKTLNGWHLYNNPGVNSVWEVVDGELHSNANDESLTAGDLLTDKPYTNYELTLEWKISSRGNSGIFINVQEKPEIPTAWQTGPEYQILDSEHMDYNLPEKRPGCLYVFAPQKNAVEMKPGEWNTTRIKQVDGKVEFYLNGVLTGEQDFNDPEWKKMIAATHFSKYPEFGKATQGKIALQYWYFETWFRDIKIRELQTL</sequence>
<accession>A0A3A1NL44</accession>
<dbReference type="EMBL" id="VNWK01000009">
    <property type="protein sequence ID" value="TXJ99788.1"/>
    <property type="molecule type" value="Genomic_DNA"/>
</dbReference>
<dbReference type="RefSeq" id="WP_119646039.1">
    <property type="nucleotide sequence ID" value="NZ_QXFI01000009.1"/>
</dbReference>
<reference evidence="2 4" key="1">
    <citation type="submission" date="2018-08" db="EMBL/GenBank/DDBJ databases">
        <title>Proposal of Muricauda 72 sp.nov. and Muricauda NH166 sp.nov., isolated from seawater.</title>
        <authorList>
            <person name="Cheng H."/>
            <person name="Wu Y.-H."/>
            <person name="Guo L.-L."/>
            <person name="Xu X.-W."/>
        </authorList>
    </citation>
    <scope>NUCLEOTIDE SEQUENCE [LARGE SCALE GENOMIC DNA]</scope>
    <source>
        <strain evidence="2 4">72</strain>
    </source>
</reference>
<evidence type="ECO:0000313" key="3">
    <source>
        <dbReference type="EMBL" id="TXJ99788.1"/>
    </source>
</evidence>
<reference evidence="3 5" key="2">
    <citation type="submission" date="2019-07" db="EMBL/GenBank/DDBJ databases">
        <title>Draft genome of two Muricauda strains isolated from deep sea.</title>
        <authorList>
            <person name="Sun C."/>
        </authorList>
    </citation>
    <scope>NUCLEOTIDE SEQUENCE [LARGE SCALE GENOMIC DNA]</scope>
    <source>
        <strain evidence="3 5">72</strain>
    </source>
</reference>
<evidence type="ECO:0000313" key="2">
    <source>
        <dbReference type="EMBL" id="RIV46899.1"/>
    </source>
</evidence>
<dbReference type="Gene3D" id="2.60.120.560">
    <property type="entry name" value="Exo-inulinase, domain 1"/>
    <property type="match status" value="1"/>
</dbReference>
<organism evidence="2 4">
    <name type="scientific">Flagellimonas pelagia</name>
    <dbReference type="NCBI Taxonomy" id="2306998"/>
    <lineage>
        <taxon>Bacteria</taxon>
        <taxon>Pseudomonadati</taxon>
        <taxon>Bacteroidota</taxon>
        <taxon>Flavobacteriia</taxon>
        <taxon>Flavobacteriales</taxon>
        <taxon>Flavobacteriaceae</taxon>
        <taxon>Flagellimonas</taxon>
    </lineage>
</organism>
<feature type="domain" description="3-keto-alpha-glucoside-1,2-lyase/3-keto-2-hydroxy-glucal hydratase" evidence="1">
    <location>
        <begin position="53"/>
        <end position="252"/>
    </location>
</feature>
<evidence type="ECO:0000259" key="1">
    <source>
        <dbReference type="Pfam" id="PF06439"/>
    </source>
</evidence>
<dbReference type="Proteomes" id="UP000321621">
    <property type="component" value="Unassembled WGS sequence"/>
</dbReference>
<gene>
    <name evidence="2" type="ORF">D2V05_02770</name>
    <name evidence="3" type="ORF">FQ017_02760</name>
</gene>
<evidence type="ECO:0000313" key="4">
    <source>
        <dbReference type="Proteomes" id="UP000266691"/>
    </source>
</evidence>
<proteinExistence type="predicted"/>
<dbReference type="GO" id="GO:0016787">
    <property type="term" value="F:hydrolase activity"/>
    <property type="evidence" value="ECO:0007669"/>
    <property type="project" value="InterPro"/>
</dbReference>
<keyword evidence="5" id="KW-1185">Reference proteome</keyword>
<name>A0A3A1NL44_9FLAO</name>
<dbReference type="PROSITE" id="PS51257">
    <property type="entry name" value="PROKAR_LIPOPROTEIN"/>
    <property type="match status" value="1"/>
</dbReference>
<comment type="caution">
    <text evidence="2">The sequence shown here is derived from an EMBL/GenBank/DDBJ whole genome shotgun (WGS) entry which is preliminary data.</text>
</comment>
<evidence type="ECO:0000313" key="5">
    <source>
        <dbReference type="Proteomes" id="UP000321621"/>
    </source>
</evidence>